<dbReference type="AlphaFoldDB" id="A0A2M6IU21"/>
<evidence type="ECO:0000259" key="3">
    <source>
        <dbReference type="Pfam" id="PF17479"/>
    </source>
</evidence>
<gene>
    <name evidence="4" type="ORF">COV58_02465</name>
</gene>
<dbReference type="SUPFAM" id="SSF159774">
    <property type="entry name" value="YerB-like"/>
    <property type="match status" value="1"/>
</dbReference>
<dbReference type="Pfam" id="PF17479">
    <property type="entry name" value="DUF3048_C"/>
    <property type="match status" value="1"/>
</dbReference>
<evidence type="ECO:0000313" key="5">
    <source>
        <dbReference type="Proteomes" id="UP000231056"/>
    </source>
</evidence>
<feature type="domain" description="DUF3048" evidence="3">
    <location>
        <begin position="314"/>
        <end position="421"/>
    </location>
</feature>
<feature type="transmembrane region" description="Helical" evidence="1">
    <location>
        <begin position="12"/>
        <end position="34"/>
    </location>
</feature>
<comment type="caution">
    <text evidence="4">The sequence shown here is derived from an EMBL/GenBank/DDBJ whole genome shotgun (WGS) entry which is preliminary data.</text>
</comment>
<accession>A0A2M6IU21</accession>
<reference evidence="4 5" key="1">
    <citation type="submission" date="2017-09" db="EMBL/GenBank/DDBJ databases">
        <title>Depth-based differentiation of microbial function through sediment-hosted aquifers and enrichment of novel symbionts in the deep terrestrial subsurface.</title>
        <authorList>
            <person name="Probst A.J."/>
            <person name="Ladd B."/>
            <person name="Jarett J.K."/>
            <person name="Geller-Mcgrath D.E."/>
            <person name="Sieber C.M."/>
            <person name="Emerson J.B."/>
            <person name="Anantharaman K."/>
            <person name="Thomas B.C."/>
            <person name="Malmstrom R."/>
            <person name="Stieglmeier M."/>
            <person name="Klingl A."/>
            <person name="Woyke T."/>
            <person name="Ryan C.M."/>
            <person name="Banfield J.F."/>
        </authorList>
    </citation>
    <scope>NUCLEOTIDE SEQUENCE [LARGE SCALE GENOMIC DNA]</scope>
    <source>
        <strain evidence="4">CG11_big_fil_rev_8_21_14_0_20_36_8</strain>
    </source>
</reference>
<dbReference type="EMBL" id="PCVM01000059">
    <property type="protein sequence ID" value="PIQ73431.1"/>
    <property type="molecule type" value="Genomic_DNA"/>
</dbReference>
<name>A0A2M6IU21_9BACT</name>
<evidence type="ECO:0000256" key="1">
    <source>
        <dbReference type="SAM" id="Phobius"/>
    </source>
</evidence>
<feature type="domain" description="DUF3048" evidence="2">
    <location>
        <begin position="119"/>
        <end position="264"/>
    </location>
</feature>
<feature type="transmembrane region" description="Helical" evidence="1">
    <location>
        <begin position="55"/>
        <end position="75"/>
    </location>
</feature>
<protein>
    <recommendedName>
        <fullName evidence="6">DUF3048 domain-containing protein</fullName>
    </recommendedName>
</protein>
<sequence length="441" mass="50073">MQGVTMLKLFVQFLYFTFWILGIILIKNNLIVVIKKDTLEKILEFIENITMDKKTLIALGVLVYLISSFSSYVVFQARAASDSSYSAPVYENGELVDNDPKTEPCPLNGQLYSKSQREKWKLRRPLGIMVQNNSESRPQSGLSSADIVHEAVAEGGITRFLTIYYCEDPKIVGSVRSARIYFVKLLQGFGEYPLYAHVGGANTPGPADALGEIKDLDWYLYNDLDQFAVPFPNYWRDYDRLPGRATEHTVYTNTQKLWAFAKKSRDLTNVDENEVEWSKNWEPWKFVEDARTTDRGTVKSIKYGFWDDELGSAYTVSWAYDSVSNIYKRSNGGEPHIDLNTKEQLSAKNVIVVFADETAANDGYEGGQHLLYDVVGSDDVIIFKNGKAIKGTWEKLTEEDMMRFYDDKGDEVSLVSGKIWISILPTGNKVDYQSKLPSPKK</sequence>
<dbReference type="InterPro" id="IPR021416">
    <property type="entry name" value="DUF3048_N"/>
</dbReference>
<keyword evidence="1" id="KW-0812">Transmembrane</keyword>
<dbReference type="Pfam" id="PF11258">
    <property type="entry name" value="DUF3048"/>
    <property type="match status" value="1"/>
</dbReference>
<dbReference type="InterPro" id="IPR035328">
    <property type="entry name" value="DUF3048_C"/>
</dbReference>
<dbReference type="Gene3D" id="3.50.90.10">
    <property type="entry name" value="YerB-like"/>
    <property type="match status" value="1"/>
</dbReference>
<keyword evidence="1" id="KW-0472">Membrane</keyword>
<proteinExistence type="predicted"/>
<dbReference type="InterPro" id="IPR023158">
    <property type="entry name" value="YerB-like_sf"/>
</dbReference>
<keyword evidence="1" id="KW-1133">Transmembrane helix</keyword>
<dbReference type="Proteomes" id="UP000231056">
    <property type="component" value="Unassembled WGS sequence"/>
</dbReference>
<evidence type="ECO:0000259" key="2">
    <source>
        <dbReference type="Pfam" id="PF11258"/>
    </source>
</evidence>
<evidence type="ECO:0000313" key="4">
    <source>
        <dbReference type="EMBL" id="PIQ73431.1"/>
    </source>
</evidence>
<evidence type="ECO:0008006" key="6">
    <source>
        <dbReference type="Google" id="ProtNLM"/>
    </source>
</evidence>
<organism evidence="4 5">
    <name type="scientific">Candidatus Roizmanbacteria bacterium CG11_big_fil_rev_8_21_14_0_20_36_8</name>
    <dbReference type="NCBI Taxonomy" id="1974856"/>
    <lineage>
        <taxon>Bacteria</taxon>
        <taxon>Candidatus Roizmaniibacteriota</taxon>
    </lineage>
</organism>